<evidence type="ECO:0000313" key="3">
    <source>
        <dbReference type="Proteomes" id="UP000594468"/>
    </source>
</evidence>
<keyword evidence="3" id="KW-1185">Reference proteome</keyword>
<protein>
    <submittedName>
        <fullName evidence="2">Uncharacterized protein</fullName>
    </submittedName>
</protein>
<keyword evidence="1" id="KW-0472">Membrane</keyword>
<dbReference type="EMBL" id="CP062983">
    <property type="protein sequence ID" value="QPC81177.1"/>
    <property type="molecule type" value="Genomic_DNA"/>
</dbReference>
<proteinExistence type="predicted"/>
<dbReference type="Proteomes" id="UP000594468">
    <property type="component" value="Chromosome"/>
</dbReference>
<sequence>MTQSISETPFSRRLQQIILAVVIGILIVHTLIYVAYAAAVIPYPFDYDQGEGHELYNAVLFARGECPYCANETYPFYASNYPPVFHFLMTPFVWLFGPQYWYGRAIIFIATVITASAIAWAIQRTQQHKAAAVRCGDCASWHQIISTI</sequence>
<reference evidence="2 3" key="1">
    <citation type="submission" date="2020-02" db="EMBL/GenBank/DDBJ databases">
        <authorList>
            <person name="Zheng R.K."/>
            <person name="Sun C.M."/>
        </authorList>
    </citation>
    <scope>NUCLEOTIDE SEQUENCE [LARGE SCALE GENOMIC DNA]</scope>
    <source>
        <strain evidence="3">rifampicinis</strain>
    </source>
</reference>
<gene>
    <name evidence="2" type="ORF">G4Y79_15855</name>
</gene>
<dbReference type="KEGG" id="pmet:G4Y79_15855"/>
<keyword evidence="1" id="KW-1133">Transmembrane helix</keyword>
<feature type="transmembrane region" description="Helical" evidence="1">
    <location>
        <begin position="17"/>
        <end position="41"/>
    </location>
</feature>
<dbReference type="RefSeq" id="WP_195169250.1">
    <property type="nucleotide sequence ID" value="NZ_CP062983.1"/>
</dbReference>
<organism evidence="2 3">
    <name type="scientific">Phototrophicus methaneseepsis</name>
    <dbReference type="NCBI Taxonomy" id="2710758"/>
    <lineage>
        <taxon>Bacteria</taxon>
        <taxon>Bacillati</taxon>
        <taxon>Chloroflexota</taxon>
        <taxon>Candidatus Thermofontia</taxon>
        <taxon>Phototrophicales</taxon>
        <taxon>Phototrophicaceae</taxon>
        <taxon>Phototrophicus</taxon>
    </lineage>
</organism>
<feature type="transmembrane region" description="Helical" evidence="1">
    <location>
        <begin position="101"/>
        <end position="122"/>
    </location>
</feature>
<accession>A0A7S8ID42</accession>
<name>A0A7S8ID42_9CHLR</name>
<evidence type="ECO:0000256" key="1">
    <source>
        <dbReference type="SAM" id="Phobius"/>
    </source>
</evidence>
<keyword evidence="1" id="KW-0812">Transmembrane</keyword>
<evidence type="ECO:0000313" key="2">
    <source>
        <dbReference type="EMBL" id="QPC81177.1"/>
    </source>
</evidence>
<dbReference type="AlphaFoldDB" id="A0A7S8ID42"/>